<organism evidence="9 10">
    <name type="scientific">Seiridium cardinale</name>
    <dbReference type="NCBI Taxonomy" id="138064"/>
    <lineage>
        <taxon>Eukaryota</taxon>
        <taxon>Fungi</taxon>
        <taxon>Dikarya</taxon>
        <taxon>Ascomycota</taxon>
        <taxon>Pezizomycotina</taxon>
        <taxon>Sordariomycetes</taxon>
        <taxon>Xylariomycetidae</taxon>
        <taxon>Amphisphaeriales</taxon>
        <taxon>Sporocadaceae</taxon>
        <taxon>Seiridium</taxon>
    </lineage>
</organism>
<evidence type="ECO:0000256" key="2">
    <source>
        <dbReference type="ARBA" id="ARBA00007470"/>
    </source>
</evidence>
<comment type="caution">
    <text evidence="9">The sequence shown here is derived from an EMBL/GenBank/DDBJ whole genome shotgun (WGS) entry which is preliminary data.</text>
</comment>
<name>A0ABR2Y6M2_9PEZI</name>
<evidence type="ECO:0000256" key="6">
    <source>
        <dbReference type="ARBA" id="ARBA00023204"/>
    </source>
</evidence>
<reference evidence="9 10" key="1">
    <citation type="submission" date="2024-02" db="EMBL/GenBank/DDBJ databases">
        <title>First draft genome assembly of two strains of Seiridium cardinale.</title>
        <authorList>
            <person name="Emiliani G."/>
            <person name="Scali E."/>
        </authorList>
    </citation>
    <scope>NUCLEOTIDE SEQUENCE [LARGE SCALE GENOMIC DNA]</scope>
    <source>
        <strain evidence="9 10">BM-138-000479</strain>
    </source>
</reference>
<evidence type="ECO:0000256" key="3">
    <source>
        <dbReference type="ARBA" id="ARBA00022763"/>
    </source>
</evidence>
<evidence type="ECO:0000313" key="9">
    <source>
        <dbReference type="EMBL" id="KAK9782368.1"/>
    </source>
</evidence>
<comment type="subcellular location">
    <subcellularLocation>
        <location evidence="1 8">Nucleus</location>
    </subcellularLocation>
</comment>
<dbReference type="InterPro" id="IPR009400">
    <property type="entry name" value="TFIIH_TTDA/Tfb5"/>
</dbReference>
<gene>
    <name evidence="9" type="ORF">SCAR479_00711</name>
</gene>
<keyword evidence="5 8" id="KW-0804">Transcription</keyword>
<evidence type="ECO:0000256" key="8">
    <source>
        <dbReference type="RuleBase" id="RU368032"/>
    </source>
</evidence>
<dbReference type="SMART" id="SM01395">
    <property type="entry name" value="Tbf5"/>
    <property type="match status" value="1"/>
</dbReference>
<keyword evidence="7 8" id="KW-0539">Nucleus</keyword>
<dbReference type="SUPFAM" id="SSF142897">
    <property type="entry name" value="TFB5-like"/>
    <property type="match status" value="1"/>
</dbReference>
<evidence type="ECO:0000256" key="7">
    <source>
        <dbReference type="ARBA" id="ARBA00023242"/>
    </source>
</evidence>
<dbReference type="PANTHER" id="PTHR28580">
    <property type="entry name" value="GENERAL TRANSCRIPTION FACTOR IIH SUBUNIT 5"/>
    <property type="match status" value="1"/>
</dbReference>
<dbReference type="PANTHER" id="PTHR28580:SF1">
    <property type="entry name" value="GENERAL TRANSCRIPTION FACTOR IIH SUBUNIT 5"/>
    <property type="match status" value="1"/>
</dbReference>
<dbReference type="Gene3D" id="3.30.70.1220">
    <property type="entry name" value="TFB5-like"/>
    <property type="match status" value="1"/>
</dbReference>
<keyword evidence="6 8" id="KW-0234">DNA repair</keyword>
<dbReference type="Pfam" id="PF06331">
    <property type="entry name" value="Tfb5"/>
    <property type="match status" value="1"/>
</dbReference>
<dbReference type="Proteomes" id="UP001465668">
    <property type="component" value="Unassembled WGS sequence"/>
</dbReference>
<evidence type="ECO:0000256" key="4">
    <source>
        <dbReference type="ARBA" id="ARBA00023015"/>
    </source>
</evidence>
<comment type="subunit">
    <text evidence="8">Component of the 7-subunit TFIIH core complex.</text>
</comment>
<comment type="similarity">
    <text evidence="2 8">Belongs to the TFB5 family.</text>
</comment>
<accession>A0ABR2Y6M2</accession>
<protein>
    <recommendedName>
        <fullName evidence="8">General transcription and DNA repair factor IIH subunit TFB5</fullName>
    </recommendedName>
</protein>
<evidence type="ECO:0000313" key="10">
    <source>
        <dbReference type="Proteomes" id="UP001465668"/>
    </source>
</evidence>
<proteinExistence type="inferred from homology"/>
<keyword evidence="10" id="KW-1185">Reference proteome</keyword>
<keyword evidence="3 8" id="KW-0227">DNA damage</keyword>
<dbReference type="EMBL" id="JARVKM010000002">
    <property type="protein sequence ID" value="KAK9782368.1"/>
    <property type="molecule type" value="Genomic_DNA"/>
</dbReference>
<evidence type="ECO:0000256" key="1">
    <source>
        <dbReference type="ARBA" id="ARBA00004123"/>
    </source>
</evidence>
<dbReference type="InterPro" id="IPR035935">
    <property type="entry name" value="TFB5-like_sf"/>
</dbReference>
<sequence>MPKARRVKGPKGVLIECDPSIKSIIMNIDSEYNEYILHDLDDTHLVIQENKVQDLKRRLDEVGFQIAMLKPAATNHTQRLKETIQEIERDSDSDRDVKEGKGR</sequence>
<comment type="function">
    <text evidence="8">In NER, TFIIH acts by opening DNA around the lesion to allow the excision of the damaged oligonucleotide and its replacement by a new DNA fragment. In transcription, TFIIH has an essential role in transcription initiation. When the pre-initiation complex (PIC) has been established, TFIIH is required for promoter opening and promoter escape.</text>
</comment>
<evidence type="ECO:0000256" key="5">
    <source>
        <dbReference type="ARBA" id="ARBA00023163"/>
    </source>
</evidence>
<keyword evidence="4 8" id="KW-0805">Transcription regulation</keyword>